<dbReference type="AlphaFoldDB" id="W7J0C5"/>
<keyword evidence="2" id="KW-1185">Reference proteome</keyword>
<evidence type="ECO:0000313" key="2">
    <source>
        <dbReference type="Proteomes" id="UP000019277"/>
    </source>
</evidence>
<accession>W7J0C5</accession>
<name>W7J0C5_9PSEU</name>
<dbReference type="eggNOG" id="COG2856">
    <property type="taxonomic scope" value="Bacteria"/>
</dbReference>
<evidence type="ECO:0000313" key="1">
    <source>
        <dbReference type="EMBL" id="EWC62361.1"/>
    </source>
</evidence>
<dbReference type="OrthoDB" id="4144896at2"/>
<dbReference type="EMBL" id="AYXG01000081">
    <property type="protein sequence ID" value="EWC62361.1"/>
    <property type="molecule type" value="Genomic_DNA"/>
</dbReference>
<reference evidence="1 2" key="1">
    <citation type="journal article" date="2014" name="Genome Announc.">
        <title>Draft Genome Sequence of the Antitrypanosomally Active Sponge-Associated Bacterium Actinokineospora sp. Strain EG49.</title>
        <authorList>
            <person name="Harjes J."/>
            <person name="Ryu T."/>
            <person name="Abdelmohsen U.R."/>
            <person name="Moitinho-Silva L."/>
            <person name="Horn H."/>
            <person name="Ravasi T."/>
            <person name="Hentschel U."/>
        </authorList>
    </citation>
    <scope>NUCLEOTIDE SEQUENCE [LARGE SCALE GENOMIC DNA]</scope>
    <source>
        <strain evidence="1 2">EG49</strain>
    </source>
</reference>
<sequence>MTPTAPTSRARVTRFLRDCQARLSALDLPEVDSIAALIEALSRRTGRPIQLVPMALAASPCSGLWLAVAGTDLIVYEAGTTVPHQEHIIAHELAHIVCGHRSTGPVDDETSRLLFPDLDPLLVRDMLARAEYSDDHELEAEVMASLILLRIRSFSARRGPAGSGPAAVLARLERSFAPAGGGV</sequence>
<dbReference type="STRING" id="909613.UO65_2348"/>
<proteinExistence type="predicted"/>
<organism evidence="1 2">
    <name type="scientific">Actinokineospora spheciospongiae</name>
    <dbReference type="NCBI Taxonomy" id="909613"/>
    <lineage>
        <taxon>Bacteria</taxon>
        <taxon>Bacillati</taxon>
        <taxon>Actinomycetota</taxon>
        <taxon>Actinomycetes</taxon>
        <taxon>Pseudonocardiales</taxon>
        <taxon>Pseudonocardiaceae</taxon>
        <taxon>Actinokineospora</taxon>
    </lineage>
</organism>
<gene>
    <name evidence="1" type="ORF">UO65_2348</name>
</gene>
<dbReference type="RefSeq" id="WP_035281559.1">
    <property type="nucleotide sequence ID" value="NZ_AYXG01000081.1"/>
</dbReference>
<comment type="caution">
    <text evidence="1">The sequence shown here is derived from an EMBL/GenBank/DDBJ whole genome shotgun (WGS) entry which is preliminary data.</text>
</comment>
<protein>
    <submittedName>
        <fullName evidence="1">Cinorf13 protein</fullName>
    </submittedName>
</protein>
<dbReference type="Proteomes" id="UP000019277">
    <property type="component" value="Unassembled WGS sequence"/>
</dbReference>